<sequence length="56" mass="6752">MKENLSELMFFIIMIIFCLFLGDCIFNDYEDTKAHQFLEKRGISQKIEKFENNLNK</sequence>
<accession>R5XFM8</accession>
<protein>
    <submittedName>
        <fullName evidence="2">Uncharacterized protein</fullName>
    </submittedName>
</protein>
<evidence type="ECO:0000256" key="1">
    <source>
        <dbReference type="SAM" id="Phobius"/>
    </source>
</evidence>
<evidence type="ECO:0000313" key="3">
    <source>
        <dbReference type="Proteomes" id="UP000017980"/>
    </source>
</evidence>
<organism evidence="2 3">
    <name type="scientific">Intestinibacter bartlettii CAG:1329</name>
    <dbReference type="NCBI Taxonomy" id="1263063"/>
    <lineage>
        <taxon>Bacteria</taxon>
        <taxon>Bacillati</taxon>
        <taxon>Bacillota</taxon>
        <taxon>Clostridia</taxon>
        <taxon>Peptostreptococcales</taxon>
        <taxon>Peptostreptococcaceae</taxon>
        <taxon>Intestinibacter</taxon>
    </lineage>
</organism>
<keyword evidence="1" id="KW-1133">Transmembrane helix</keyword>
<dbReference type="RefSeq" id="WP_022072376.1">
    <property type="nucleotide sequence ID" value="NZ_HF999329.1"/>
</dbReference>
<evidence type="ECO:0000313" key="2">
    <source>
        <dbReference type="EMBL" id="CDA11219.1"/>
    </source>
</evidence>
<feature type="transmembrane region" description="Helical" evidence="1">
    <location>
        <begin position="6"/>
        <end position="26"/>
    </location>
</feature>
<comment type="caution">
    <text evidence="2">The sequence shown here is derived from an EMBL/GenBank/DDBJ whole genome shotgun (WGS) entry which is preliminary data.</text>
</comment>
<dbReference type="Proteomes" id="UP000017980">
    <property type="component" value="Unassembled WGS sequence"/>
</dbReference>
<proteinExistence type="predicted"/>
<keyword evidence="1" id="KW-0472">Membrane</keyword>
<reference evidence="2" key="1">
    <citation type="submission" date="2012-11" db="EMBL/GenBank/DDBJ databases">
        <title>Dependencies among metagenomic species, viruses, plasmids and units of genetic variation.</title>
        <authorList>
            <person name="Nielsen H.B."/>
            <person name="Almeida M."/>
            <person name="Juncker A.S."/>
            <person name="Rasmussen S."/>
            <person name="Li J."/>
            <person name="Sunagawa S."/>
            <person name="Plichta D."/>
            <person name="Gautier L."/>
            <person name="Le Chatelier E."/>
            <person name="Peletier E."/>
            <person name="Bonde I."/>
            <person name="Nielsen T."/>
            <person name="Manichanh C."/>
            <person name="Arumugam M."/>
            <person name="Batto J."/>
            <person name="Santos M.B.Q.D."/>
            <person name="Blom N."/>
            <person name="Borruel N."/>
            <person name="Burgdorf K.S."/>
            <person name="Boumezbeur F."/>
            <person name="Casellas F."/>
            <person name="Dore J."/>
            <person name="Guarner F."/>
            <person name="Hansen T."/>
            <person name="Hildebrand F."/>
            <person name="Kaas R.S."/>
            <person name="Kennedy S."/>
            <person name="Kristiansen K."/>
            <person name="Kultima J.R."/>
            <person name="Leonard P."/>
            <person name="Levenez F."/>
            <person name="Lund O."/>
            <person name="Moumen B."/>
            <person name="Le Paslier D."/>
            <person name="Pons N."/>
            <person name="Pedersen O."/>
            <person name="Prifti E."/>
            <person name="Qin J."/>
            <person name="Raes J."/>
            <person name="Tap J."/>
            <person name="Tims S."/>
            <person name="Ussery D.W."/>
            <person name="Yamada T."/>
            <person name="MetaHit consortium"/>
            <person name="Renault P."/>
            <person name="Sicheritz-Ponten T."/>
            <person name="Bork P."/>
            <person name="Wang J."/>
            <person name="Brunak S."/>
            <person name="Ehrlich S.D."/>
        </authorList>
    </citation>
    <scope>NUCLEOTIDE SEQUENCE [LARGE SCALE GENOMIC DNA]</scope>
</reference>
<dbReference type="AlphaFoldDB" id="R5XFM8"/>
<gene>
    <name evidence="2" type="ORF">BN488_02246</name>
</gene>
<name>R5XFM8_9FIRM</name>
<keyword evidence="1" id="KW-0812">Transmembrane</keyword>
<dbReference type="EMBL" id="CBBD010000050">
    <property type="protein sequence ID" value="CDA11219.1"/>
    <property type="molecule type" value="Genomic_DNA"/>
</dbReference>